<keyword evidence="1" id="KW-0479">Metal-binding</keyword>
<evidence type="ECO:0000256" key="2">
    <source>
        <dbReference type="ARBA" id="ARBA00022801"/>
    </source>
</evidence>
<dbReference type="CDD" id="cd16148">
    <property type="entry name" value="sulfatase_like"/>
    <property type="match status" value="1"/>
</dbReference>
<evidence type="ECO:0000256" key="1">
    <source>
        <dbReference type="ARBA" id="ARBA00022723"/>
    </source>
</evidence>
<accession>A0A9D2FTD8</accession>
<protein>
    <submittedName>
        <fullName evidence="4">Sulfatase</fullName>
    </submittedName>
</protein>
<reference evidence="4" key="2">
    <citation type="submission" date="2021-04" db="EMBL/GenBank/DDBJ databases">
        <authorList>
            <person name="Gilroy R."/>
        </authorList>
    </citation>
    <scope>NUCLEOTIDE SEQUENCE</scope>
    <source>
        <strain evidence="4">1068</strain>
    </source>
</reference>
<name>A0A9D2FTD8_9FIRM</name>
<evidence type="ECO:0000313" key="4">
    <source>
        <dbReference type="EMBL" id="HIZ66495.1"/>
    </source>
</evidence>
<dbReference type="GO" id="GO:0046872">
    <property type="term" value="F:metal ion binding"/>
    <property type="evidence" value="ECO:0007669"/>
    <property type="project" value="UniProtKB-KW"/>
</dbReference>
<dbReference type="Gene3D" id="3.40.720.10">
    <property type="entry name" value="Alkaline Phosphatase, subunit A"/>
    <property type="match status" value="1"/>
</dbReference>
<keyword evidence="2" id="KW-0378">Hydrolase</keyword>
<evidence type="ECO:0000313" key="5">
    <source>
        <dbReference type="Proteomes" id="UP000824056"/>
    </source>
</evidence>
<dbReference type="SUPFAM" id="SSF53649">
    <property type="entry name" value="Alkaline phosphatase-like"/>
    <property type="match status" value="1"/>
</dbReference>
<dbReference type="EMBL" id="DXBG01000268">
    <property type="protein sequence ID" value="HIZ66495.1"/>
    <property type="molecule type" value="Genomic_DNA"/>
</dbReference>
<sequence>MKIIMVMFDSLNRRFLSPYGCQDTITPNFLRLAQRAVRFDNCYAGSLPCIPARRELHTGRYNFLHRSWGPLEPFDDSVPGILKENGIHSHLVSDHGHYWECGGATYHTQYSTWENIRGQEGDPWAAVVGGAQDKEPNFAPFTEGLRRELYSQNLANRTRFQNQEDYPLVQTFDKGIRFIQENADKDSWFLQIESFSPHEPFMAWEEFKNLYPGKEKGKKYEWPDYAPVKERAEEIDEVRYAYFAALSMCDWQLGRILDLMDERNLWKDTMLIVNTDHGYLLGEHGYWAKNYMPCYNEVAHIPLFIWDPRHPEEKNVSRKALVQTIDIPATILKFFGLELPGDMMGQDLERVISRDEKVREFGIFGVFGAHICITDGKYVYMRAPENKDIPLFEYTLMPTHMMSFFTERELGTMERQEGFSFTKGLPVMKIQTDTKIRCIEEKDLFFDLEQDPFQEKPMAPGPVARLMCEEIRKIMAEADAPKELYKRFGFEHF</sequence>
<comment type="caution">
    <text evidence="4">The sequence shown here is derived from an EMBL/GenBank/DDBJ whole genome shotgun (WGS) entry which is preliminary data.</text>
</comment>
<dbReference type="Pfam" id="PF00884">
    <property type="entry name" value="Sulfatase"/>
    <property type="match status" value="1"/>
</dbReference>
<reference evidence="4" key="1">
    <citation type="journal article" date="2021" name="PeerJ">
        <title>Extensive microbial diversity within the chicken gut microbiome revealed by metagenomics and culture.</title>
        <authorList>
            <person name="Gilroy R."/>
            <person name="Ravi A."/>
            <person name="Getino M."/>
            <person name="Pursley I."/>
            <person name="Horton D.L."/>
            <person name="Alikhan N.F."/>
            <person name="Baker D."/>
            <person name="Gharbi K."/>
            <person name="Hall N."/>
            <person name="Watson M."/>
            <person name="Adriaenssens E.M."/>
            <person name="Foster-Nyarko E."/>
            <person name="Jarju S."/>
            <person name="Secka A."/>
            <person name="Antonio M."/>
            <person name="Oren A."/>
            <person name="Chaudhuri R.R."/>
            <person name="La Ragione R."/>
            <person name="Hildebrand F."/>
            <person name="Pallen M.J."/>
        </authorList>
    </citation>
    <scope>NUCLEOTIDE SEQUENCE</scope>
    <source>
        <strain evidence="4">1068</strain>
    </source>
</reference>
<organism evidence="4 5">
    <name type="scientific">Candidatus Blautia pullicola</name>
    <dbReference type="NCBI Taxonomy" id="2838498"/>
    <lineage>
        <taxon>Bacteria</taxon>
        <taxon>Bacillati</taxon>
        <taxon>Bacillota</taxon>
        <taxon>Clostridia</taxon>
        <taxon>Lachnospirales</taxon>
        <taxon>Lachnospiraceae</taxon>
        <taxon>Blautia</taxon>
    </lineage>
</organism>
<dbReference type="GO" id="GO:0005737">
    <property type="term" value="C:cytoplasm"/>
    <property type="evidence" value="ECO:0007669"/>
    <property type="project" value="TreeGrafter"/>
</dbReference>
<dbReference type="InterPro" id="IPR000917">
    <property type="entry name" value="Sulfatase_N"/>
</dbReference>
<dbReference type="PANTHER" id="PTHR45953:SF1">
    <property type="entry name" value="IDURONATE 2-SULFATASE"/>
    <property type="match status" value="1"/>
</dbReference>
<dbReference type="InterPro" id="IPR017850">
    <property type="entry name" value="Alkaline_phosphatase_core_sf"/>
</dbReference>
<proteinExistence type="predicted"/>
<dbReference type="GO" id="GO:0008484">
    <property type="term" value="F:sulfuric ester hydrolase activity"/>
    <property type="evidence" value="ECO:0007669"/>
    <property type="project" value="TreeGrafter"/>
</dbReference>
<feature type="domain" description="Sulfatase N-terminal" evidence="3">
    <location>
        <begin position="3"/>
        <end position="336"/>
    </location>
</feature>
<gene>
    <name evidence="4" type="ORF">H9809_11475</name>
</gene>
<dbReference type="PANTHER" id="PTHR45953">
    <property type="entry name" value="IDURONATE 2-SULFATASE"/>
    <property type="match status" value="1"/>
</dbReference>
<dbReference type="Proteomes" id="UP000824056">
    <property type="component" value="Unassembled WGS sequence"/>
</dbReference>
<evidence type="ECO:0000259" key="3">
    <source>
        <dbReference type="Pfam" id="PF00884"/>
    </source>
</evidence>
<dbReference type="AlphaFoldDB" id="A0A9D2FTD8"/>